<comment type="caution">
    <text evidence="3">The sequence shown here is derived from an EMBL/GenBank/DDBJ whole genome shotgun (WGS) entry which is preliminary data.</text>
</comment>
<gene>
    <name evidence="3" type="ORF">OBRU01_16037</name>
</gene>
<evidence type="ECO:0000256" key="1">
    <source>
        <dbReference type="ARBA" id="ARBA00022574"/>
    </source>
</evidence>
<feature type="compositionally biased region" description="Polar residues" evidence="2">
    <location>
        <begin position="1604"/>
        <end position="1635"/>
    </location>
</feature>
<dbReference type="PANTHER" id="PTHR46108:SF4">
    <property type="entry name" value="BLUE CHEESE"/>
    <property type="match status" value="1"/>
</dbReference>
<evidence type="ECO:0000256" key="2">
    <source>
        <dbReference type="SAM" id="MobiDB-lite"/>
    </source>
</evidence>
<dbReference type="PANTHER" id="PTHR46108">
    <property type="entry name" value="BLUE CHEESE"/>
    <property type="match status" value="1"/>
</dbReference>
<keyword evidence="1" id="KW-0853">WD repeat</keyword>
<keyword evidence="4" id="KW-1185">Reference proteome</keyword>
<evidence type="ECO:0000313" key="3">
    <source>
        <dbReference type="EMBL" id="KOB68442.1"/>
    </source>
</evidence>
<dbReference type="EMBL" id="JTDY01004220">
    <property type="protein sequence ID" value="KOB68442.1"/>
    <property type="molecule type" value="Genomic_DNA"/>
</dbReference>
<sequence length="1635" mass="180189">MISSLCACGFSELRPTRGNTEIFQLQGFVLPQPTTPGQAVRNVQAFQVLQSVFVKSNSSALCCTILDAISSVYHADNANYFILETQNTLSQFSERIHTKNAEIQEKFFELLEFIVFQLNFVPCKELISLSLLLKANRSRSCSILCMKTLFNILKHNVIFKDVYREVGMLEVFVTCLSRYAVHLKDKQILEEEKLKETAASPNDSPKVPDRKKRLSKHDSLIIKDPKIEVEEEELGSLVMEGLTALLNGNTNNCNVFRDCGGAKCVHGMVVHESCVIRELIVSGSGEEDMSALLCGMHAAANDAGFVYVSSVLASLEGKLKGDQPMDRDMLQLIHIVFYTISTAMRFEPANAKFFHHENDTEAGDTELYETFHEIFTGNIMEMTFPEKVPVVFVNACIVLRLLYDVALDSFDKPTFCGSLNVKSPSLSRQSSAINEAWVVHSGVVIVLAKLLPALPRPPEHEDYARAIRDYLAHVLKSLMMCVCGLAGVVLRVCGAALRCEKHPLHAPAMYMLERLAAHSLRPIELREFLRMGNPLNCIAPESGQMCKPGGPKYSDPRSDPHCVRLLTLVRNINNTRDDHLVCLTVVLSARDKAIIVSTQETLPDGCGDCGARVWCPDLQHEGQWHHLVLVLNRAVLKNSSFSLYLDGKYFLHYVSANPGGGAATLSGASSVYCVLGTPPQWRRYSRLVWRQGPALLLEDVLPAQTVSVIYQLGPHYVGTLQAPLPPGQSQEPLGPLVAEEKVVFGINARAMSQLTLAKIRKDVECLYAGVKALVCVVRSNKAAQAEMDRRKGYQTLAMLLKRKKQLLNSHILHLIFGLVGTDLICELEVWLGAPGGLIKSLLEHLLELATETAHRTHNLRTMRELQLVSKLLYIINEVKVVNTKNVLIQLLSALLGGQPRPSDLLCLGQFMAYTLPLPSHTEKGVNPKESDIEKDCEGEQIILRNKCFNVLHTLLFTQRNLVNTIVCEEISRVLGMDWFREGAGNGGWLRHTEMTASPQQAGVVMTATVHSHSHLHMTVLHTSGFTLLAWLVLSHLQIPELYYLLFGLTLGQPMRNIGPDRAVSIERVWAAAWGSSAPSRQPSAAVAARITLCPEAVVILLGAVRALTHAEQGTLPEWLVDHPLGIVQATICESGESSGASTPGSEKDVVVAGGSCTAGAGLTQHPARQAVMDFLRVVVLDSLPLNVSGKTAPDVVAAGASCTAGAALTQHPARQAVMDFLRVVVLDSLPLNVSGKTAPKDVVVAGLMQHPARQAVMDFLRVVVLDSLPLNVSGKTAPVIDLVLDASPPNSTSQQQIEYQTEVLTTLMENLLNTELFGSECNISNGLHHCLNRTILFLLSRSTDSIADQMSVLEALHKLTTNRLLIFGAGNHELEFIGCLVYCLLQLSSNMKIALDSHMRTTWHVNPSGDLESRDDKLTTHQGRNLMAGAARRVWEELYACKKPAIEEVYKMTLLLPVGNARAPDLVAVREQLSEAAHKLQSWCASLASSANTSAHTTRYVQAEWAGAWRELTRERALWGPPTPAPLDKWALDSTEGPCRMRKMLRRNYLFYLHYPFRPELENPDNKQLKYKVAQSLDSKEYYRVYQQWRTAGNDLGEADGVEDTSSMEVTNEDGSPSALVSSGVVSRGNNQSGE</sequence>
<dbReference type="Proteomes" id="UP000037510">
    <property type="component" value="Unassembled WGS sequence"/>
</dbReference>
<reference evidence="3 4" key="1">
    <citation type="journal article" date="2015" name="Genome Biol. Evol.">
        <title>The genome of winter moth (Operophtera brumata) provides a genomic perspective on sexual dimorphism and phenology.</title>
        <authorList>
            <person name="Derks M.F."/>
            <person name="Smit S."/>
            <person name="Salis L."/>
            <person name="Schijlen E."/>
            <person name="Bossers A."/>
            <person name="Mateman C."/>
            <person name="Pijl A.S."/>
            <person name="de Ridder D."/>
            <person name="Groenen M.A."/>
            <person name="Visser M.E."/>
            <person name="Megens H.J."/>
        </authorList>
    </citation>
    <scope>NUCLEOTIDE SEQUENCE [LARGE SCALE GENOMIC DNA]</scope>
    <source>
        <strain evidence="3">WM2013NL</strain>
        <tissue evidence="3">Head and thorax</tissue>
    </source>
</reference>
<accession>A0A0L7KYY7</accession>
<dbReference type="InterPro" id="IPR051944">
    <property type="entry name" value="BEACH_domain_protein"/>
</dbReference>
<organism evidence="3 4">
    <name type="scientific">Operophtera brumata</name>
    <name type="common">Winter moth</name>
    <name type="synonym">Phalaena brumata</name>
    <dbReference type="NCBI Taxonomy" id="104452"/>
    <lineage>
        <taxon>Eukaryota</taxon>
        <taxon>Metazoa</taxon>
        <taxon>Ecdysozoa</taxon>
        <taxon>Arthropoda</taxon>
        <taxon>Hexapoda</taxon>
        <taxon>Insecta</taxon>
        <taxon>Pterygota</taxon>
        <taxon>Neoptera</taxon>
        <taxon>Endopterygota</taxon>
        <taxon>Lepidoptera</taxon>
        <taxon>Glossata</taxon>
        <taxon>Ditrysia</taxon>
        <taxon>Geometroidea</taxon>
        <taxon>Geometridae</taxon>
        <taxon>Larentiinae</taxon>
        <taxon>Operophtera</taxon>
    </lineage>
</organism>
<feature type="region of interest" description="Disordered" evidence="2">
    <location>
        <begin position="1594"/>
        <end position="1635"/>
    </location>
</feature>
<dbReference type="STRING" id="104452.A0A0L7KYY7"/>
<evidence type="ECO:0000313" key="4">
    <source>
        <dbReference type="Proteomes" id="UP000037510"/>
    </source>
</evidence>
<proteinExistence type="predicted"/>
<name>A0A0L7KYY7_OPEBR</name>
<feature type="non-terminal residue" evidence="3">
    <location>
        <position position="1635"/>
    </location>
</feature>
<protein>
    <submittedName>
        <fullName evidence="3">WD repeat and FYVE domain-containing protein</fullName>
    </submittedName>
</protein>